<dbReference type="GO" id="GO:0004497">
    <property type="term" value="F:monooxygenase activity"/>
    <property type="evidence" value="ECO:0007669"/>
    <property type="project" value="UniProtKB-KW"/>
</dbReference>
<keyword evidence="8 10" id="KW-0503">Monooxygenase</keyword>
<evidence type="ECO:0000256" key="1">
    <source>
        <dbReference type="ARBA" id="ARBA00001971"/>
    </source>
</evidence>
<dbReference type="PROSITE" id="PS00086">
    <property type="entry name" value="CYTOCHROME_P450"/>
    <property type="match status" value="1"/>
</dbReference>
<dbReference type="CDD" id="cd11065">
    <property type="entry name" value="CYP64-like"/>
    <property type="match status" value="1"/>
</dbReference>
<evidence type="ECO:0000256" key="8">
    <source>
        <dbReference type="ARBA" id="ARBA00023033"/>
    </source>
</evidence>
<organism evidence="12 13">
    <name type="scientific">Rhizoctonia solani</name>
    <dbReference type="NCBI Taxonomy" id="456999"/>
    <lineage>
        <taxon>Eukaryota</taxon>
        <taxon>Fungi</taxon>
        <taxon>Dikarya</taxon>
        <taxon>Basidiomycota</taxon>
        <taxon>Agaricomycotina</taxon>
        <taxon>Agaricomycetes</taxon>
        <taxon>Cantharellales</taxon>
        <taxon>Ceratobasidiaceae</taxon>
        <taxon>Rhizoctonia</taxon>
    </lineage>
</organism>
<dbReference type="InterPro" id="IPR050364">
    <property type="entry name" value="Cytochrome_P450_fung"/>
</dbReference>
<evidence type="ECO:0000256" key="6">
    <source>
        <dbReference type="ARBA" id="ARBA00023002"/>
    </source>
</evidence>
<feature type="transmembrane region" description="Helical" evidence="11">
    <location>
        <begin position="20"/>
        <end position="50"/>
    </location>
</feature>
<reference evidence="12" key="1">
    <citation type="submission" date="2021-01" db="EMBL/GenBank/DDBJ databases">
        <authorList>
            <person name="Kaushik A."/>
        </authorList>
    </citation>
    <scope>NUCLEOTIDE SEQUENCE</scope>
    <source>
        <strain evidence="12">AG2-2IIIB</strain>
    </source>
</reference>
<dbReference type="InterPro" id="IPR002401">
    <property type="entry name" value="Cyt_P450_E_grp-I"/>
</dbReference>
<dbReference type="InterPro" id="IPR036396">
    <property type="entry name" value="Cyt_P450_sf"/>
</dbReference>
<dbReference type="InterPro" id="IPR017972">
    <property type="entry name" value="Cyt_P450_CS"/>
</dbReference>
<evidence type="ECO:0000256" key="2">
    <source>
        <dbReference type="ARBA" id="ARBA00005179"/>
    </source>
</evidence>
<comment type="similarity">
    <text evidence="3 10">Belongs to the cytochrome P450 family.</text>
</comment>
<dbReference type="GO" id="GO:0005506">
    <property type="term" value="F:iron ion binding"/>
    <property type="evidence" value="ECO:0007669"/>
    <property type="project" value="InterPro"/>
</dbReference>
<name>A0A8H3HA62_9AGAM</name>
<dbReference type="PANTHER" id="PTHR46300">
    <property type="entry name" value="P450, PUTATIVE (EUROFUNG)-RELATED-RELATED"/>
    <property type="match status" value="1"/>
</dbReference>
<evidence type="ECO:0000256" key="4">
    <source>
        <dbReference type="ARBA" id="ARBA00022617"/>
    </source>
</evidence>
<dbReference type="EMBL" id="CAJMWT010004848">
    <property type="protein sequence ID" value="CAE6497303.1"/>
    <property type="molecule type" value="Genomic_DNA"/>
</dbReference>
<evidence type="ECO:0000313" key="12">
    <source>
        <dbReference type="EMBL" id="CAE6497303.1"/>
    </source>
</evidence>
<dbReference type="Proteomes" id="UP000663843">
    <property type="component" value="Unassembled WGS sequence"/>
</dbReference>
<feature type="binding site" description="axial binding residue" evidence="9">
    <location>
        <position position="476"/>
    </location>
    <ligand>
        <name>heme</name>
        <dbReference type="ChEBI" id="CHEBI:30413"/>
    </ligand>
    <ligandPart>
        <name>Fe</name>
        <dbReference type="ChEBI" id="CHEBI:18248"/>
    </ligandPart>
</feature>
<keyword evidence="11" id="KW-0472">Membrane</keyword>
<evidence type="ECO:0000256" key="9">
    <source>
        <dbReference type="PIRSR" id="PIRSR602401-1"/>
    </source>
</evidence>
<evidence type="ECO:0000256" key="3">
    <source>
        <dbReference type="ARBA" id="ARBA00010617"/>
    </source>
</evidence>
<comment type="cofactor">
    <cofactor evidence="1 9">
        <name>heme</name>
        <dbReference type="ChEBI" id="CHEBI:30413"/>
    </cofactor>
</comment>
<evidence type="ECO:0000256" key="11">
    <source>
        <dbReference type="SAM" id="Phobius"/>
    </source>
</evidence>
<proteinExistence type="inferred from homology"/>
<dbReference type="PRINTS" id="PR00463">
    <property type="entry name" value="EP450I"/>
</dbReference>
<evidence type="ECO:0000256" key="7">
    <source>
        <dbReference type="ARBA" id="ARBA00023004"/>
    </source>
</evidence>
<keyword evidence="4 9" id="KW-0349">Heme</keyword>
<keyword evidence="7 9" id="KW-0408">Iron</keyword>
<dbReference type="SUPFAM" id="SSF48264">
    <property type="entry name" value="Cytochrome P450"/>
    <property type="match status" value="1"/>
</dbReference>
<dbReference type="GO" id="GO:0016705">
    <property type="term" value="F:oxidoreductase activity, acting on paired donors, with incorporation or reduction of molecular oxygen"/>
    <property type="evidence" value="ECO:0007669"/>
    <property type="project" value="InterPro"/>
</dbReference>
<dbReference type="AlphaFoldDB" id="A0A8H3HA62"/>
<evidence type="ECO:0008006" key="14">
    <source>
        <dbReference type="Google" id="ProtNLM"/>
    </source>
</evidence>
<dbReference type="PANTHER" id="PTHR46300:SF7">
    <property type="entry name" value="P450, PUTATIVE (EUROFUNG)-RELATED"/>
    <property type="match status" value="1"/>
</dbReference>
<keyword evidence="5 9" id="KW-0479">Metal-binding</keyword>
<keyword evidence="11" id="KW-0812">Transmembrane</keyword>
<protein>
    <recommendedName>
        <fullName evidence="14">O-methylsterigmatocystin oxidoreductase</fullName>
    </recommendedName>
</protein>
<dbReference type="InterPro" id="IPR001128">
    <property type="entry name" value="Cyt_P450"/>
</dbReference>
<keyword evidence="11" id="KW-1133">Transmembrane helix</keyword>
<dbReference type="Gene3D" id="1.10.630.10">
    <property type="entry name" value="Cytochrome P450"/>
    <property type="match status" value="1"/>
</dbReference>
<gene>
    <name evidence="12" type="ORF">RDB_LOCUS135753</name>
</gene>
<dbReference type="GO" id="GO:0020037">
    <property type="term" value="F:heme binding"/>
    <property type="evidence" value="ECO:0007669"/>
    <property type="project" value="InterPro"/>
</dbReference>
<evidence type="ECO:0000256" key="10">
    <source>
        <dbReference type="RuleBase" id="RU000461"/>
    </source>
</evidence>
<evidence type="ECO:0000313" key="13">
    <source>
        <dbReference type="Proteomes" id="UP000663843"/>
    </source>
</evidence>
<accession>A0A8H3HA62</accession>
<dbReference type="Pfam" id="PF00067">
    <property type="entry name" value="p450"/>
    <property type="match status" value="1"/>
</dbReference>
<keyword evidence="6 10" id="KW-0560">Oxidoreductase</keyword>
<comment type="pathway">
    <text evidence="2">Secondary metabolite biosynthesis.</text>
</comment>
<evidence type="ECO:0000256" key="5">
    <source>
        <dbReference type="ARBA" id="ARBA00022723"/>
    </source>
</evidence>
<comment type="caution">
    <text evidence="12">The sequence shown here is derived from an EMBL/GenBank/DDBJ whole genome shotgun (WGS) entry which is preliminary data.</text>
</comment>
<sequence length="548" mass="61586">MTEPVACSLQFPQVAIPSSLFYPIVIIMGNGEILYPVLFTAGSILLLHIWRRSSGGVLARPPSPARLPFIGHLLSVPPGSEHVAYMKLGRQLKSDIVFLDILGLNIVVLNSVRAATDLLEKRSAKFSDRTVPRALANPDLFDWPNAVSMLPYNDIWRFHRRVLNGVLNVKAVTRFHGQQELQARLLLQRLLDLTSNPRPFEGMKKEFFYTMAVSMFEMAYGYRLQGKDDRILVESETALHNGFCAAMFANFYVNIIPALMYVPEWFPGAGWKRKIRSWKAQKVQAMSAPYEWVKAKVADGTAQPSVLSAILQDDNLCSTLSPDIRDTTLEQLGMIFYAGNQIGGTDTSATALLNFIAAMTLYPEVQEKAQLELDTVLGSGVLPTISDRDRLPYINNLVLELLRWRPVLPIAIPHVCYEDDVYRGYDFVKGDIIIGSVWAMSRDESIYSNPDEFNPDRFLDPSVPPAPGFGWGRRKCPGLHYGESSVFIVLSSILAMYTISKRKDSNRVPIQPKIKDAPNSLTLELEHFDFELQPRSDKHVRLVLEAVV</sequence>